<dbReference type="EMBL" id="JSVC01000008">
    <property type="protein sequence ID" value="KIC95160.1"/>
    <property type="molecule type" value="Genomic_DNA"/>
</dbReference>
<name>A0A0C1ILP2_9BACT</name>
<evidence type="ECO:0000313" key="2">
    <source>
        <dbReference type="Proteomes" id="UP000031408"/>
    </source>
</evidence>
<comment type="caution">
    <text evidence="1">The sequence shown here is derived from an EMBL/GenBank/DDBJ whole genome shotgun (WGS) entry which is preliminary data.</text>
</comment>
<evidence type="ECO:0000313" key="1">
    <source>
        <dbReference type="EMBL" id="KIC95160.1"/>
    </source>
</evidence>
<dbReference type="STRING" id="1349421.OI18_07555"/>
<evidence type="ECO:0008006" key="3">
    <source>
        <dbReference type="Google" id="ProtNLM"/>
    </source>
</evidence>
<reference evidence="1 2" key="1">
    <citation type="submission" date="2014-11" db="EMBL/GenBank/DDBJ databases">
        <title>Genome sequence of Flavihumibacter solisilvae 3-3.</title>
        <authorList>
            <person name="Zhou G."/>
            <person name="Li M."/>
            <person name="Wang G."/>
        </authorList>
    </citation>
    <scope>NUCLEOTIDE SEQUENCE [LARGE SCALE GENOMIC DNA]</scope>
    <source>
        <strain evidence="1 2">3-3</strain>
    </source>
</reference>
<gene>
    <name evidence="1" type="ORF">OI18_07555</name>
</gene>
<protein>
    <recommendedName>
        <fullName evidence="3">Outer membrane protein</fullName>
    </recommendedName>
</protein>
<organism evidence="1 2">
    <name type="scientific">Flavihumibacter solisilvae</name>
    <dbReference type="NCBI Taxonomy" id="1349421"/>
    <lineage>
        <taxon>Bacteria</taxon>
        <taxon>Pseudomonadati</taxon>
        <taxon>Bacteroidota</taxon>
        <taxon>Chitinophagia</taxon>
        <taxon>Chitinophagales</taxon>
        <taxon>Chitinophagaceae</taxon>
        <taxon>Flavihumibacter</taxon>
    </lineage>
</organism>
<dbReference type="AlphaFoldDB" id="A0A0C1ILP2"/>
<proteinExistence type="predicted"/>
<keyword evidence="2" id="KW-1185">Reference proteome</keyword>
<dbReference type="Proteomes" id="UP000031408">
    <property type="component" value="Unassembled WGS sequence"/>
</dbReference>
<dbReference type="Gene3D" id="2.40.160.60">
    <property type="entry name" value="Outer membrane protein transport protein (OMPP1/FadL/TodX)"/>
    <property type="match status" value="1"/>
</dbReference>
<accession>A0A0C1ILP2</accession>
<sequence>MAANAQENSPYSRYGWGNLVPSTPIATRGMGGIGAGYVDFDPRYNFKNVYPRSQTVNFLNPASYSRLKITSFDLGFEVENQVLREQNNPEKYKASYVNFSYLQLGIPISRKHNFAMVMGLRPISRVNYKILSNRLEDNPGTGNPIDSSLTTYEGTGGSYQAYAGLGKAFGKFSIGANVGYFFGTKDFSTRKELVNDSIIYNKLNNQTKISFGGFFLNGGAQYAADLGNSLRLVLGATATLKHDYNASTDFIIQTFQYDGSGGIIGVDSVYAEENVKGKISFPASYSGGFTLEKQDKWMIGADYVTTSWDDFAIYGRGDTVASNWKVKFGAQLIPNAFGTNYWGRVTYRVGFNFGPDYIKYKNQELNQYNITAGFGFPVRPNRFSNQYTNLNLSLEYGRRGSASTQLQENVFRLALGFTLSDLWFVKRRYD</sequence>